<evidence type="ECO:0000313" key="8">
    <source>
        <dbReference type="Ensembl" id="ENSSSCP00055029741.1"/>
    </source>
</evidence>
<dbReference type="Ensembl" id="ENSSSCT00055037420.1">
    <property type="protein sequence ID" value="ENSSSCP00055029741.1"/>
    <property type="gene ID" value="ENSSSCG00055019038.1"/>
</dbReference>
<evidence type="ECO:0000256" key="5">
    <source>
        <dbReference type="ARBA" id="ARBA00023136"/>
    </source>
</evidence>
<dbReference type="PANTHER" id="PTHR10844">
    <property type="entry name" value="CAVEOLIN"/>
    <property type="match status" value="1"/>
</dbReference>
<dbReference type="GO" id="GO:0070836">
    <property type="term" value="P:caveola assembly"/>
    <property type="evidence" value="ECO:0007669"/>
    <property type="project" value="InterPro"/>
</dbReference>
<dbReference type="GO" id="GO:0005901">
    <property type="term" value="C:caveola"/>
    <property type="evidence" value="ECO:0007669"/>
    <property type="project" value="UniProtKB-SubCell"/>
</dbReference>
<evidence type="ECO:0000256" key="2">
    <source>
        <dbReference type="ARBA" id="ARBA00010988"/>
    </source>
</evidence>
<dbReference type="PANTHER" id="PTHR10844:SF3">
    <property type="entry name" value="CAVEOLIN-2"/>
    <property type="match status" value="1"/>
</dbReference>
<dbReference type="GO" id="GO:0000139">
    <property type="term" value="C:Golgi membrane"/>
    <property type="evidence" value="ECO:0007669"/>
    <property type="project" value="UniProtKB-SubCell"/>
</dbReference>
<dbReference type="Pfam" id="PF01146">
    <property type="entry name" value="Caveolin"/>
    <property type="match status" value="1"/>
</dbReference>
<feature type="transmembrane region" description="Helical" evidence="7">
    <location>
        <begin position="27"/>
        <end position="48"/>
    </location>
</feature>
<evidence type="ECO:0000256" key="1">
    <source>
        <dbReference type="ARBA" id="ARBA00004202"/>
    </source>
</evidence>
<accession>A0A8D1R243</accession>
<keyword evidence="3 6" id="KW-1003">Cell membrane</keyword>
<comment type="function">
    <text evidence="6">May act as a scaffolding protein within caveolar membranes. Interacts directly with G-protein alpha subunits and can functionally regulate their activity.</text>
</comment>
<keyword evidence="7" id="KW-1133">Transmembrane helix</keyword>
<evidence type="ECO:0000256" key="7">
    <source>
        <dbReference type="SAM" id="Phobius"/>
    </source>
</evidence>
<evidence type="ECO:0000256" key="3">
    <source>
        <dbReference type="ARBA" id="ARBA00022475"/>
    </source>
</evidence>
<evidence type="ECO:0000256" key="6">
    <source>
        <dbReference type="RuleBase" id="RU000680"/>
    </source>
</evidence>
<comment type="similarity">
    <text evidence="2 6">Belongs to the caveolin family.</text>
</comment>
<protein>
    <recommendedName>
        <fullName evidence="6">Caveolin</fullName>
    </recommendedName>
</protein>
<name>A0A8D1R243_PIG</name>
<reference evidence="8" key="1">
    <citation type="submission" date="2025-08" db="UniProtKB">
        <authorList>
            <consortium name="Ensembl"/>
        </authorList>
    </citation>
    <scope>IDENTIFICATION</scope>
</reference>
<dbReference type="InterPro" id="IPR001612">
    <property type="entry name" value="Caveolin"/>
</dbReference>
<dbReference type="Proteomes" id="UP000694724">
    <property type="component" value="Unplaced"/>
</dbReference>
<comment type="subcellular location">
    <subcellularLocation>
        <location evidence="1 6">Cell membrane</location>
        <topology evidence="1 6">Peripheral membrane protein</topology>
    </subcellularLocation>
    <subcellularLocation>
        <location evidence="6">Golgi apparatus membrane</location>
        <topology evidence="6">Peripheral membrane protein</topology>
    </subcellularLocation>
    <subcellularLocation>
        <location evidence="6">Membrane</location>
        <location evidence="6">Caveola</location>
        <topology evidence="6">Peripheral membrane protein</topology>
    </subcellularLocation>
</comment>
<evidence type="ECO:0000313" key="9">
    <source>
        <dbReference type="Proteomes" id="UP000694724"/>
    </source>
</evidence>
<evidence type="ECO:0000256" key="4">
    <source>
        <dbReference type="ARBA" id="ARBA00023034"/>
    </source>
</evidence>
<proteinExistence type="inferred from homology"/>
<sequence length="91" mass="10228">ISSPINTHNPDSIQASSHAFFQVSKYIVTKFISTFLAIPVAYSLGIYFEELSCEHVWFFLPFSVDCLLLLKRVKTISRSVIRTVVAGLCQS</sequence>
<organism evidence="8 9">
    <name type="scientific">Sus scrofa</name>
    <name type="common">Pig</name>
    <dbReference type="NCBI Taxonomy" id="9823"/>
    <lineage>
        <taxon>Eukaryota</taxon>
        <taxon>Metazoa</taxon>
        <taxon>Chordata</taxon>
        <taxon>Craniata</taxon>
        <taxon>Vertebrata</taxon>
        <taxon>Euteleostomi</taxon>
        <taxon>Mammalia</taxon>
        <taxon>Eutheria</taxon>
        <taxon>Laurasiatheria</taxon>
        <taxon>Artiodactyla</taxon>
        <taxon>Suina</taxon>
        <taxon>Suidae</taxon>
        <taxon>Sus</taxon>
    </lineage>
</organism>
<keyword evidence="4 6" id="KW-0333">Golgi apparatus</keyword>
<keyword evidence="5 6" id="KW-0472">Membrane</keyword>
<dbReference type="AlphaFoldDB" id="A0A8D1R243"/>
<keyword evidence="7" id="KW-0812">Transmembrane</keyword>